<name>A0A5A5TH42_9CHLR</name>
<dbReference type="EMBL" id="BIXY01000077">
    <property type="protein sequence ID" value="GCF10632.1"/>
    <property type="molecule type" value="Genomic_DNA"/>
</dbReference>
<proteinExistence type="predicted"/>
<dbReference type="SUPFAM" id="SSF54593">
    <property type="entry name" value="Glyoxalase/Bleomycin resistance protein/Dihydroxybiphenyl dioxygenase"/>
    <property type="match status" value="1"/>
</dbReference>
<sequence length="325" mass="35702">MQLTGLHHISAITGNASLNVAFYTQVLGLHLVKKTVNQDDVAAYHLYYGDDIGHAGTALTFFDWAQAGPNRPGVGTISAIMLGVTGRSALEWWVTRLDSFQVQHEGIKVRGKNESAYLAFTDPEGQHVELVDDLGKLGGQPWKGSPVPAEMRVRGLYGVRILVRDVALTERLLTGTMGFRRADTIISEQQSTIAVFEVGAGGPGTEVHVDIRPDLNFGSPAIGGVHHVSFRTPDEKEHAQWREKLARVVRGVTPIIERFYFKAIYFREPNGVLFEISTDGPGFGGDEDIEHLGELLALPPFLEPHRAEIEAGLKPIRPVHFDAKN</sequence>
<dbReference type="Proteomes" id="UP000322530">
    <property type="component" value="Unassembled WGS sequence"/>
</dbReference>
<dbReference type="CDD" id="cd08347">
    <property type="entry name" value="PcpA_C_like"/>
    <property type="match status" value="1"/>
</dbReference>
<organism evidence="2 3">
    <name type="scientific">Dictyobacter arantiisoli</name>
    <dbReference type="NCBI Taxonomy" id="2014874"/>
    <lineage>
        <taxon>Bacteria</taxon>
        <taxon>Bacillati</taxon>
        <taxon>Chloroflexota</taxon>
        <taxon>Ktedonobacteria</taxon>
        <taxon>Ktedonobacterales</taxon>
        <taxon>Dictyobacteraceae</taxon>
        <taxon>Dictyobacter</taxon>
    </lineage>
</organism>
<evidence type="ECO:0000313" key="2">
    <source>
        <dbReference type="EMBL" id="GCF10632.1"/>
    </source>
</evidence>
<reference evidence="2 3" key="1">
    <citation type="submission" date="2019-01" db="EMBL/GenBank/DDBJ databases">
        <title>Draft genome sequence of Dictyobacter sp. Uno17.</title>
        <authorList>
            <person name="Wang C.M."/>
            <person name="Zheng Y."/>
            <person name="Sakai Y."/>
            <person name="Abe K."/>
            <person name="Yokota A."/>
            <person name="Yabe S."/>
        </authorList>
    </citation>
    <scope>NUCLEOTIDE SEQUENCE [LARGE SCALE GENOMIC DNA]</scope>
    <source>
        <strain evidence="2 3">Uno17</strain>
    </source>
</reference>
<dbReference type="PROSITE" id="PS51819">
    <property type="entry name" value="VOC"/>
    <property type="match status" value="2"/>
</dbReference>
<evidence type="ECO:0000259" key="1">
    <source>
        <dbReference type="PROSITE" id="PS51819"/>
    </source>
</evidence>
<keyword evidence="3" id="KW-1185">Reference proteome</keyword>
<dbReference type="InterPro" id="IPR029068">
    <property type="entry name" value="Glyas_Bleomycin-R_OHBP_Dase"/>
</dbReference>
<feature type="domain" description="VOC" evidence="1">
    <location>
        <begin position="5"/>
        <end position="133"/>
    </location>
</feature>
<dbReference type="RefSeq" id="WP_149403503.1">
    <property type="nucleotide sequence ID" value="NZ_BIXY01000077.1"/>
</dbReference>
<evidence type="ECO:0000313" key="3">
    <source>
        <dbReference type="Proteomes" id="UP000322530"/>
    </source>
</evidence>
<feature type="domain" description="VOC" evidence="1">
    <location>
        <begin position="155"/>
        <end position="279"/>
    </location>
</feature>
<dbReference type="OrthoDB" id="9785698at2"/>
<dbReference type="AlphaFoldDB" id="A0A5A5TH42"/>
<dbReference type="Pfam" id="PF00903">
    <property type="entry name" value="Glyoxalase"/>
    <property type="match status" value="1"/>
</dbReference>
<dbReference type="InterPro" id="IPR037523">
    <property type="entry name" value="VOC_core"/>
</dbReference>
<dbReference type="PANTHER" id="PTHR36110:SF4">
    <property type="entry name" value="RING-CLEAVING DIOXYGENASE MHQA-RELATED"/>
    <property type="match status" value="1"/>
</dbReference>
<protein>
    <submittedName>
        <fullName evidence="2">Glyoxalase</fullName>
    </submittedName>
</protein>
<gene>
    <name evidence="2" type="ORF">KDI_41960</name>
</gene>
<comment type="caution">
    <text evidence="2">The sequence shown here is derived from an EMBL/GenBank/DDBJ whole genome shotgun (WGS) entry which is preliminary data.</text>
</comment>
<dbReference type="Gene3D" id="3.10.180.10">
    <property type="entry name" value="2,3-Dihydroxybiphenyl 1,2-Dioxygenase, domain 1"/>
    <property type="match status" value="2"/>
</dbReference>
<dbReference type="InterPro" id="IPR052537">
    <property type="entry name" value="Extradiol_RC_dioxygenase"/>
</dbReference>
<dbReference type="PANTHER" id="PTHR36110">
    <property type="entry name" value="RING-CLEAVING DIOXYGENASE MHQE-RELATED"/>
    <property type="match status" value="1"/>
</dbReference>
<dbReference type="InterPro" id="IPR004360">
    <property type="entry name" value="Glyas_Fos-R_dOase_dom"/>
</dbReference>
<accession>A0A5A5TH42</accession>